<evidence type="ECO:0000313" key="2">
    <source>
        <dbReference type="EMBL" id="QQP35700.1"/>
    </source>
</evidence>
<gene>
    <name evidence="2" type="ORF">FKW44_023991</name>
</gene>
<reference evidence="3" key="1">
    <citation type="submission" date="2021-01" db="EMBL/GenBank/DDBJ databases">
        <title>Caligus Genome Assembly.</title>
        <authorList>
            <person name="Gallardo-Escarate C."/>
        </authorList>
    </citation>
    <scope>NUCLEOTIDE SEQUENCE [LARGE SCALE GENOMIC DNA]</scope>
</reference>
<dbReference type="SUPFAM" id="SSF53098">
    <property type="entry name" value="Ribonuclease H-like"/>
    <property type="match status" value="1"/>
</dbReference>
<keyword evidence="2" id="KW-0396">Initiation factor</keyword>
<keyword evidence="2" id="KW-0648">Protein biosynthesis</keyword>
<name>A0A7T8GQJ6_CALRO</name>
<evidence type="ECO:0000313" key="3">
    <source>
        <dbReference type="Proteomes" id="UP000595437"/>
    </source>
</evidence>
<feature type="domain" description="Piwi" evidence="1">
    <location>
        <begin position="1"/>
        <end position="217"/>
    </location>
</feature>
<dbReference type="InterPro" id="IPR012337">
    <property type="entry name" value="RNaseH-like_sf"/>
</dbReference>
<dbReference type="GO" id="GO:0003676">
    <property type="term" value="F:nucleic acid binding"/>
    <property type="evidence" value="ECO:0007669"/>
    <property type="project" value="InterPro"/>
</dbReference>
<dbReference type="InterPro" id="IPR003165">
    <property type="entry name" value="Piwi"/>
</dbReference>
<dbReference type="Gene3D" id="3.30.420.10">
    <property type="entry name" value="Ribonuclease H-like superfamily/Ribonuclease H"/>
    <property type="match status" value="1"/>
</dbReference>
<feature type="non-terminal residue" evidence="2">
    <location>
        <position position="257"/>
    </location>
</feature>
<dbReference type="Proteomes" id="UP000595437">
    <property type="component" value="Chromosome 18"/>
</dbReference>
<dbReference type="InterPro" id="IPR036397">
    <property type="entry name" value="RNaseH_sf"/>
</dbReference>
<dbReference type="Pfam" id="PF02171">
    <property type="entry name" value="Piwi"/>
    <property type="match status" value="1"/>
</dbReference>
<dbReference type="PROSITE" id="PS50822">
    <property type="entry name" value="PIWI"/>
    <property type="match status" value="1"/>
</dbReference>
<organism evidence="2 3">
    <name type="scientific">Caligus rogercresseyi</name>
    <name type="common">Sea louse</name>
    <dbReference type="NCBI Taxonomy" id="217165"/>
    <lineage>
        <taxon>Eukaryota</taxon>
        <taxon>Metazoa</taxon>
        <taxon>Ecdysozoa</taxon>
        <taxon>Arthropoda</taxon>
        <taxon>Crustacea</taxon>
        <taxon>Multicrustacea</taxon>
        <taxon>Hexanauplia</taxon>
        <taxon>Copepoda</taxon>
        <taxon>Siphonostomatoida</taxon>
        <taxon>Caligidae</taxon>
        <taxon>Caligus</taxon>
    </lineage>
</organism>
<dbReference type="OrthoDB" id="10252740at2759"/>
<dbReference type="SMART" id="SM00950">
    <property type="entry name" value="Piwi"/>
    <property type="match status" value="1"/>
</dbReference>
<proteinExistence type="predicted"/>
<dbReference type="PANTHER" id="PTHR22891">
    <property type="entry name" value="EUKARYOTIC TRANSLATION INITIATION FACTOR 2C"/>
    <property type="match status" value="1"/>
</dbReference>
<dbReference type="GO" id="GO:0003743">
    <property type="term" value="F:translation initiation factor activity"/>
    <property type="evidence" value="ECO:0007669"/>
    <property type="project" value="UniProtKB-KW"/>
</dbReference>
<evidence type="ECO:0000259" key="1">
    <source>
        <dbReference type="PROSITE" id="PS50822"/>
    </source>
</evidence>
<protein>
    <submittedName>
        <fullName evidence="2">Eukaryotic translation initiation factor 2C_ 2</fullName>
    </submittedName>
</protein>
<dbReference type="AlphaFoldDB" id="A0A7T8GQJ6"/>
<keyword evidence="3" id="KW-1185">Reference proteome</keyword>
<accession>A0A7T8GQJ6</accession>
<dbReference type="EMBL" id="CP045907">
    <property type="protein sequence ID" value="QQP35700.1"/>
    <property type="molecule type" value="Genomic_DNA"/>
</dbReference>
<sequence length="257" mass="29256">GLRLSCYHYGGNLESPHNPEPKRPSVASLVGSMDPSPSQFIAYSTVQSKIHQHIVNLSEMVQSALMDFYVNNGKLKPHRIIFYRDALRASLFLTITKCEVIAIRRACLALEEDYRPGITFVVIQRRHNTRLFCGNVPAGTCLDHTITHPKHFDFYLSSHFGIQGTIMWDDNHTSPEDIQNLSYSLCHCYSRCTKSVAISAPSYYAHLAAVRTRHHIANGDLSVNFDEEGLPINEEDVERAKQILTIHENNKYKMYFT</sequence>